<evidence type="ECO:0000313" key="2">
    <source>
        <dbReference type="Proteomes" id="UP000288805"/>
    </source>
</evidence>
<dbReference type="PANTHER" id="PTHR35317:SF11">
    <property type="entry name" value="CCHC-TYPE DOMAIN-CONTAINING PROTEIN"/>
    <property type="match status" value="1"/>
</dbReference>
<evidence type="ECO:0000313" key="1">
    <source>
        <dbReference type="EMBL" id="RVX16530.1"/>
    </source>
</evidence>
<name>A0A438K5P6_VITVI</name>
<dbReference type="Pfam" id="PF14223">
    <property type="entry name" value="Retrotran_gag_2"/>
    <property type="match status" value="1"/>
</dbReference>
<sequence>MVSKHESSSMEVNIDPTIANPNPWSSTRFVPISFNHSLSVKLDSKNFLIWKQWIVFAIQGYGLQKFVHSDNEVPVQFLTREYTRAKAKQFKTQLQHAKKGEEHWKVVKRILRYLQGTLQHGLHLKKSSNLDLVGFCDVDWAYDLDDRRATSRHCVFLQPNLISWQSKNELQIPLAKPPLVWCDNLSTVLLSVNPILHARTKHIELDLYFVRERAILLEGSSILKHYIFGKPIKEDYDVPPLPVNPTMTQLKTHNERKTRKSKAKAYLFFAVSSTIFTRIMNLESTKDIWDYLKKEYQGNERTKNMQVLNLIREFEMLKIKETKTIKDYSDKLLGIVNKVRLLGKDFSDERIVQKIPVTLPKNYESKISSLEESKDLSSISLAELVNALQAQEQMRMIRTKESMKGALQANEENPG</sequence>
<dbReference type="CDD" id="cd09272">
    <property type="entry name" value="RNase_HI_RT_Ty1"/>
    <property type="match status" value="1"/>
</dbReference>
<protein>
    <submittedName>
        <fullName evidence="1">Retrovirus-related Pol polyprotein from transposon RE2</fullName>
    </submittedName>
</protein>
<dbReference type="Proteomes" id="UP000288805">
    <property type="component" value="Unassembled WGS sequence"/>
</dbReference>
<gene>
    <name evidence="1" type="primary">RE2_521</name>
    <name evidence="1" type="ORF">CK203_005872</name>
</gene>
<dbReference type="EMBL" id="QGNW01000015">
    <property type="protein sequence ID" value="RVX16530.1"/>
    <property type="molecule type" value="Genomic_DNA"/>
</dbReference>
<organism evidence="1 2">
    <name type="scientific">Vitis vinifera</name>
    <name type="common">Grape</name>
    <dbReference type="NCBI Taxonomy" id="29760"/>
    <lineage>
        <taxon>Eukaryota</taxon>
        <taxon>Viridiplantae</taxon>
        <taxon>Streptophyta</taxon>
        <taxon>Embryophyta</taxon>
        <taxon>Tracheophyta</taxon>
        <taxon>Spermatophyta</taxon>
        <taxon>Magnoliopsida</taxon>
        <taxon>eudicotyledons</taxon>
        <taxon>Gunneridae</taxon>
        <taxon>Pentapetalae</taxon>
        <taxon>rosids</taxon>
        <taxon>Vitales</taxon>
        <taxon>Vitaceae</taxon>
        <taxon>Viteae</taxon>
        <taxon>Vitis</taxon>
    </lineage>
</organism>
<reference evidence="1 2" key="1">
    <citation type="journal article" date="2018" name="PLoS Genet.">
        <title>Population sequencing reveals clonal diversity and ancestral inbreeding in the grapevine cultivar Chardonnay.</title>
        <authorList>
            <person name="Roach M.J."/>
            <person name="Johnson D.L."/>
            <person name="Bohlmann J."/>
            <person name="van Vuuren H.J."/>
            <person name="Jones S.J."/>
            <person name="Pretorius I.S."/>
            <person name="Schmidt S.A."/>
            <person name="Borneman A.R."/>
        </authorList>
    </citation>
    <scope>NUCLEOTIDE SEQUENCE [LARGE SCALE GENOMIC DNA]</scope>
    <source>
        <strain evidence="2">cv. Chardonnay</strain>
        <tissue evidence="1">Leaf</tissue>
    </source>
</reference>
<dbReference type="AlphaFoldDB" id="A0A438K5P6"/>
<proteinExistence type="predicted"/>
<dbReference type="PANTHER" id="PTHR35317">
    <property type="entry name" value="OS04G0629600 PROTEIN"/>
    <property type="match status" value="1"/>
</dbReference>
<comment type="caution">
    <text evidence="1">The sequence shown here is derived from an EMBL/GenBank/DDBJ whole genome shotgun (WGS) entry which is preliminary data.</text>
</comment>
<accession>A0A438K5P6</accession>